<dbReference type="InterPro" id="IPR044674">
    <property type="entry name" value="EDEM1/2/3"/>
</dbReference>
<dbReference type="GO" id="GO:0005509">
    <property type="term" value="F:calcium ion binding"/>
    <property type="evidence" value="ECO:0007669"/>
    <property type="project" value="InterPro"/>
</dbReference>
<keyword evidence="6" id="KW-0479">Metal-binding</keyword>
<dbReference type="PANTHER" id="PTHR45679">
    <property type="entry name" value="ER DEGRADATION-ENHANCING ALPHA-MANNOSIDASE-LIKE PROTEIN 2"/>
    <property type="match status" value="1"/>
</dbReference>
<feature type="active site" description="Proton donor" evidence="5">
    <location>
        <position position="128"/>
    </location>
</feature>
<evidence type="ECO:0000256" key="7">
    <source>
        <dbReference type="RuleBase" id="RU361193"/>
    </source>
</evidence>
<evidence type="ECO:0000256" key="9">
    <source>
        <dbReference type="SAM" id="SignalP"/>
    </source>
</evidence>
<evidence type="ECO:0000256" key="4">
    <source>
        <dbReference type="ARBA" id="ARBA00023180"/>
    </source>
</evidence>
<dbReference type="InterPro" id="IPR003137">
    <property type="entry name" value="PA_domain"/>
</dbReference>
<dbReference type="InterPro" id="IPR012341">
    <property type="entry name" value="6hp_glycosidase-like_sf"/>
</dbReference>
<dbReference type="GO" id="GO:0004571">
    <property type="term" value="F:mannosyl-oligosaccharide 1,2-alpha-mannosidase activity"/>
    <property type="evidence" value="ECO:0007669"/>
    <property type="project" value="InterPro"/>
</dbReference>
<dbReference type="SUPFAM" id="SSF48225">
    <property type="entry name" value="Seven-hairpin glycosidases"/>
    <property type="match status" value="1"/>
</dbReference>
<dbReference type="AlphaFoldDB" id="A0A6G0TG95"/>
<keyword evidence="12" id="KW-1185">Reference proteome</keyword>
<dbReference type="PRINTS" id="PR00747">
    <property type="entry name" value="GLYHDRLASE47"/>
</dbReference>
<dbReference type="SUPFAM" id="SSF52025">
    <property type="entry name" value="PA domain"/>
    <property type="match status" value="1"/>
</dbReference>
<feature type="chain" id="PRO_5026173824" description="alpha-1,2-Mannosidase" evidence="9">
    <location>
        <begin position="17"/>
        <end position="858"/>
    </location>
</feature>
<evidence type="ECO:0000256" key="2">
    <source>
        <dbReference type="ARBA" id="ARBA00007658"/>
    </source>
</evidence>
<keyword evidence="4" id="KW-0325">Glycoprotein</keyword>
<keyword evidence="6" id="KW-0106">Calcium</keyword>
<evidence type="ECO:0000259" key="10">
    <source>
        <dbReference type="Pfam" id="PF02225"/>
    </source>
</evidence>
<feature type="signal peptide" evidence="9">
    <location>
        <begin position="1"/>
        <end position="16"/>
    </location>
</feature>
<accession>A0A6G0TG95</accession>
<dbReference type="Gene3D" id="3.50.30.30">
    <property type="match status" value="1"/>
</dbReference>
<keyword evidence="7" id="KW-0378">Hydrolase</keyword>
<evidence type="ECO:0000256" key="5">
    <source>
        <dbReference type="PIRSR" id="PIRSR601382-1"/>
    </source>
</evidence>
<keyword evidence="7" id="KW-0326">Glycosidase</keyword>
<dbReference type="Pfam" id="PF02225">
    <property type="entry name" value="PA"/>
    <property type="match status" value="1"/>
</dbReference>
<comment type="similarity">
    <text evidence="2 7">Belongs to the glycosyl hydrolase 47 family.</text>
</comment>
<keyword evidence="3" id="KW-0256">Endoplasmic reticulum</keyword>
<comment type="caution">
    <text evidence="11">The sequence shown here is derived from an EMBL/GenBank/DDBJ whole genome shotgun (WGS) entry which is preliminary data.</text>
</comment>
<evidence type="ECO:0000256" key="3">
    <source>
        <dbReference type="ARBA" id="ARBA00022824"/>
    </source>
</evidence>
<feature type="active site" description="Proton donor" evidence="5">
    <location>
        <position position="367"/>
    </location>
</feature>
<reference evidence="11 12" key="1">
    <citation type="submission" date="2019-08" db="EMBL/GenBank/DDBJ databases">
        <title>The genome of the soybean aphid Biotype 1, its phylome, world population structure and adaptation to the North American continent.</title>
        <authorList>
            <person name="Giordano R."/>
            <person name="Donthu R.K."/>
            <person name="Hernandez A.G."/>
            <person name="Wright C.L."/>
            <person name="Zimin A.V."/>
        </authorList>
    </citation>
    <scope>NUCLEOTIDE SEQUENCE [LARGE SCALE GENOMIC DNA]</scope>
    <source>
        <tissue evidence="11">Whole aphids</tissue>
    </source>
</reference>
<evidence type="ECO:0000256" key="8">
    <source>
        <dbReference type="SAM" id="MobiDB-lite"/>
    </source>
</evidence>
<name>A0A6G0TG95_APHGL</name>
<dbReference type="InterPro" id="IPR001382">
    <property type="entry name" value="Glyco_hydro_47"/>
</dbReference>
<dbReference type="Proteomes" id="UP000475862">
    <property type="component" value="Unassembled WGS sequence"/>
</dbReference>
<feature type="active site" evidence="5">
    <location>
        <position position="385"/>
    </location>
</feature>
<feature type="binding site" evidence="6">
    <location>
        <position position="471"/>
    </location>
    <ligand>
        <name>Ca(2+)</name>
        <dbReference type="ChEBI" id="CHEBI:29108"/>
    </ligand>
</feature>
<dbReference type="OrthoDB" id="8118055at2759"/>
<feature type="active site" evidence="5">
    <location>
        <position position="273"/>
    </location>
</feature>
<dbReference type="GO" id="GO:0044322">
    <property type="term" value="C:endoplasmic reticulum quality control compartment"/>
    <property type="evidence" value="ECO:0007669"/>
    <property type="project" value="GOC"/>
</dbReference>
<comment type="cofactor">
    <cofactor evidence="6">
        <name>Ca(2+)</name>
        <dbReference type="ChEBI" id="CHEBI:29108"/>
    </cofactor>
</comment>
<dbReference type="GO" id="GO:0016020">
    <property type="term" value="C:membrane"/>
    <property type="evidence" value="ECO:0007669"/>
    <property type="project" value="InterPro"/>
</dbReference>
<dbReference type="EMBL" id="VYZN01000040">
    <property type="protein sequence ID" value="KAE9532028.1"/>
    <property type="molecule type" value="Genomic_DNA"/>
</dbReference>
<dbReference type="InterPro" id="IPR046450">
    <property type="entry name" value="PA_dom_sf"/>
</dbReference>
<dbReference type="Gene3D" id="1.50.10.10">
    <property type="match status" value="1"/>
</dbReference>
<evidence type="ECO:0000256" key="6">
    <source>
        <dbReference type="PIRSR" id="PIRSR601382-2"/>
    </source>
</evidence>
<evidence type="ECO:0000313" key="11">
    <source>
        <dbReference type="EMBL" id="KAE9532028.1"/>
    </source>
</evidence>
<dbReference type="GO" id="GO:0005975">
    <property type="term" value="P:carbohydrate metabolic process"/>
    <property type="evidence" value="ECO:0007669"/>
    <property type="project" value="InterPro"/>
</dbReference>
<protein>
    <recommendedName>
        <fullName evidence="7">alpha-1,2-Mannosidase</fullName>
        <ecNumber evidence="7">3.2.1.-</ecNumber>
    </recommendedName>
</protein>
<keyword evidence="9" id="KW-0732">Signal</keyword>
<evidence type="ECO:0000313" key="12">
    <source>
        <dbReference type="Proteomes" id="UP000475862"/>
    </source>
</evidence>
<dbReference type="EC" id="3.2.1.-" evidence="7"/>
<dbReference type="PANTHER" id="PTHR45679:SF2">
    <property type="entry name" value="ER DEGRADATION-ENHANCING ALPHA-MANNOSIDASE-LIKE PROTEIN 3"/>
    <property type="match status" value="1"/>
</dbReference>
<feature type="region of interest" description="Disordered" evidence="8">
    <location>
        <begin position="836"/>
        <end position="858"/>
    </location>
</feature>
<evidence type="ECO:0000256" key="1">
    <source>
        <dbReference type="ARBA" id="ARBA00004240"/>
    </source>
</evidence>
<dbReference type="GO" id="GO:1904380">
    <property type="term" value="P:endoplasmic reticulum mannose trimming"/>
    <property type="evidence" value="ECO:0007669"/>
    <property type="project" value="InterPro"/>
</dbReference>
<organism evidence="11 12">
    <name type="scientific">Aphis glycines</name>
    <name type="common">Soybean aphid</name>
    <dbReference type="NCBI Taxonomy" id="307491"/>
    <lineage>
        <taxon>Eukaryota</taxon>
        <taxon>Metazoa</taxon>
        <taxon>Ecdysozoa</taxon>
        <taxon>Arthropoda</taxon>
        <taxon>Hexapoda</taxon>
        <taxon>Insecta</taxon>
        <taxon>Pterygota</taxon>
        <taxon>Neoptera</taxon>
        <taxon>Paraneoptera</taxon>
        <taxon>Hemiptera</taxon>
        <taxon>Sternorrhyncha</taxon>
        <taxon>Aphidomorpha</taxon>
        <taxon>Aphidoidea</taxon>
        <taxon>Aphididae</taxon>
        <taxon>Aphidini</taxon>
        <taxon>Aphis</taxon>
        <taxon>Aphis</taxon>
    </lineage>
</organism>
<dbReference type="InterPro" id="IPR036026">
    <property type="entry name" value="Seven-hairpin_glycosidases"/>
</dbReference>
<feature type="domain" description="PA" evidence="10">
    <location>
        <begin position="652"/>
        <end position="733"/>
    </location>
</feature>
<gene>
    <name evidence="11" type="ORF">AGLY_010230</name>
</gene>
<proteinExistence type="inferred from homology"/>
<dbReference type="Pfam" id="PF01532">
    <property type="entry name" value="Glyco_hydro_47"/>
    <property type="match status" value="1"/>
</dbReference>
<comment type="subcellular location">
    <subcellularLocation>
        <location evidence="1">Endoplasmic reticulum</location>
    </subcellularLocation>
</comment>
<sequence>MIKTLGLISLVAFATAHDQPFSGSFMSKEEKLGLMEKAKEMFYHAYTNYMEHAYPADELMPLSCKGRWRTKENNRGDMDDVLGNYSLTLIDTMDTLVVLGDLPEFDRAVSKVVTSVTFDRDVVVSVFEINIRVLGGLLSGHIFAQHFKENSNHLQWYNGELLAMAKDLGYRLMPAFNTTTGIPYSRVNLRYGIKKDQLHYFQETCTACAGSMILELAALSRLSGIPIFEEKAHRSMDSLWSLRHRSSNLMGTVLNVDSGDWIRRDSGVGAGIDSYYEYCLKAYVLLGESRYLSRFNKHYAAIMKYISQGPMLLDVHMHRPQINSKNFMDALLAFWPGLQVLSGDLKPAIETHEMLYQVVQKHNFIPEAFTTDFQVHWGQHPLRPEFLESTYFLYKATGDPHYLNVGRQVLNSLQKYARVECGFAAVKDVRTTANEDTMDSFVLAETFKYLYLLFAESEDLIINIDEYLFTTEGHLLPLSLSVQPQNYTDADKILDEDTDLPKRSCPSFDNLLTESIRKPLKNMVDGLCPNRKSRIEAREFAKIFQFGNENHMQRIKAMGIVITKLPNGLPLLFMNSSHESNPEDQIDGHEFLTELNIIMKDVNQKEKINSAKSVSFDNQDGQKVSLYAGAANFGLPLNLGLKVVARIAIANPVKGCETLINPNDVKEKIVLVERGDCMFIEKARKLQEAGAVGGIVIDNATDSSVITSRAFSMSDDGIDDVSIPLVFLFASEARPLLDMLNINPDLLVTISELPKETEAEIDSVEDTGTMINNSIDKLKKIIGDIMTSNDPTQDQVSDLLKWRGYSSIDKQTFLKLLMEARKGIINKNDDIIKVDELPPSKQKISENDTRRKVDPDEN</sequence>